<organism evidence="1 2">
    <name type="scientific">Cricetulus griseus</name>
    <name type="common">Chinese hamster</name>
    <name type="synonym">Cricetulus barabensis griseus</name>
    <dbReference type="NCBI Taxonomy" id="10029"/>
    <lineage>
        <taxon>Eukaryota</taxon>
        <taxon>Metazoa</taxon>
        <taxon>Chordata</taxon>
        <taxon>Craniata</taxon>
        <taxon>Vertebrata</taxon>
        <taxon>Euteleostomi</taxon>
        <taxon>Mammalia</taxon>
        <taxon>Eutheria</taxon>
        <taxon>Euarchontoglires</taxon>
        <taxon>Glires</taxon>
        <taxon>Rodentia</taxon>
        <taxon>Myomorpha</taxon>
        <taxon>Muroidea</taxon>
        <taxon>Cricetidae</taxon>
        <taxon>Cricetinae</taxon>
        <taxon>Cricetulus</taxon>
    </lineage>
</organism>
<gene>
    <name evidence="1" type="ORF">I79_003516</name>
</gene>
<proteinExistence type="predicted"/>
<reference evidence="2" key="1">
    <citation type="journal article" date="2011" name="Nat. Biotechnol.">
        <title>The genomic sequence of the Chinese hamster ovary (CHO)-K1 cell line.</title>
        <authorList>
            <person name="Xu X."/>
            <person name="Nagarajan H."/>
            <person name="Lewis N.E."/>
            <person name="Pan S."/>
            <person name="Cai Z."/>
            <person name="Liu X."/>
            <person name="Chen W."/>
            <person name="Xie M."/>
            <person name="Wang W."/>
            <person name="Hammond S."/>
            <person name="Andersen M.R."/>
            <person name="Neff N."/>
            <person name="Passarelli B."/>
            <person name="Koh W."/>
            <person name="Fan H.C."/>
            <person name="Wang J."/>
            <person name="Gui Y."/>
            <person name="Lee K.H."/>
            <person name="Betenbaugh M.J."/>
            <person name="Quake S.R."/>
            <person name="Famili I."/>
            <person name="Palsson B.O."/>
            <person name="Wang J."/>
        </authorList>
    </citation>
    <scope>NUCLEOTIDE SEQUENCE [LARGE SCALE GENOMIC DNA]</scope>
    <source>
        <strain evidence="2">CHO K1 cell line</strain>
    </source>
</reference>
<dbReference type="InParanoid" id="G3H081"/>
<name>G3H081_CRIGR</name>
<evidence type="ECO:0000313" key="2">
    <source>
        <dbReference type="Proteomes" id="UP000001075"/>
    </source>
</evidence>
<protein>
    <submittedName>
        <fullName evidence="1">PI-PLC X domain-containing protein 3</fullName>
    </submittedName>
</protein>
<dbReference type="Proteomes" id="UP000001075">
    <property type="component" value="Unassembled WGS sequence"/>
</dbReference>
<sequence length="61" mass="6718">MQLGSLDILQNLPAILDWVKTQKPGAMGVNIITSDFVDLVDFATTVIELNDLLEDRALTKC</sequence>
<accession>G3H081</accession>
<dbReference type="AlphaFoldDB" id="G3H081"/>
<evidence type="ECO:0000313" key="1">
    <source>
        <dbReference type="EMBL" id="EGW03417.1"/>
    </source>
</evidence>
<dbReference type="EMBL" id="JH000088">
    <property type="protein sequence ID" value="EGW03417.1"/>
    <property type="molecule type" value="Genomic_DNA"/>
</dbReference>